<protein>
    <submittedName>
        <fullName evidence="1">Uncharacterized protein</fullName>
    </submittedName>
</protein>
<accession>A0AAE1B626</accession>
<gene>
    <name evidence="1" type="ORF">RRG08_005115</name>
</gene>
<name>A0AAE1B626_9GAST</name>
<evidence type="ECO:0000313" key="1">
    <source>
        <dbReference type="EMBL" id="KAK3799915.1"/>
    </source>
</evidence>
<dbReference type="AlphaFoldDB" id="A0AAE1B626"/>
<organism evidence="1 2">
    <name type="scientific">Elysia crispata</name>
    <name type="common">lettuce slug</name>
    <dbReference type="NCBI Taxonomy" id="231223"/>
    <lineage>
        <taxon>Eukaryota</taxon>
        <taxon>Metazoa</taxon>
        <taxon>Spiralia</taxon>
        <taxon>Lophotrochozoa</taxon>
        <taxon>Mollusca</taxon>
        <taxon>Gastropoda</taxon>
        <taxon>Heterobranchia</taxon>
        <taxon>Euthyneura</taxon>
        <taxon>Panpulmonata</taxon>
        <taxon>Sacoglossa</taxon>
        <taxon>Placobranchoidea</taxon>
        <taxon>Plakobranchidae</taxon>
        <taxon>Elysia</taxon>
    </lineage>
</organism>
<proteinExistence type="predicted"/>
<comment type="caution">
    <text evidence="1">The sequence shown here is derived from an EMBL/GenBank/DDBJ whole genome shotgun (WGS) entry which is preliminary data.</text>
</comment>
<keyword evidence="2" id="KW-1185">Reference proteome</keyword>
<sequence>MQCSLPELPEVFARKATDTADICRKSAGVISQSPKSHGSPCQLLCQNVCNQTFNSQKIRTRTNRKLLKSLSLSSHCSE</sequence>
<dbReference type="Proteomes" id="UP001283361">
    <property type="component" value="Unassembled WGS sequence"/>
</dbReference>
<dbReference type="EMBL" id="JAWDGP010000521">
    <property type="protein sequence ID" value="KAK3799915.1"/>
    <property type="molecule type" value="Genomic_DNA"/>
</dbReference>
<reference evidence="1" key="1">
    <citation type="journal article" date="2023" name="G3 (Bethesda)">
        <title>A reference genome for the long-term kleptoplast-retaining sea slug Elysia crispata morphotype clarki.</title>
        <authorList>
            <person name="Eastman K.E."/>
            <person name="Pendleton A.L."/>
            <person name="Shaikh M.A."/>
            <person name="Suttiyut T."/>
            <person name="Ogas R."/>
            <person name="Tomko P."/>
            <person name="Gavelis G."/>
            <person name="Widhalm J.R."/>
            <person name="Wisecaver J.H."/>
        </authorList>
    </citation>
    <scope>NUCLEOTIDE SEQUENCE</scope>
    <source>
        <strain evidence="1">ECLA1</strain>
    </source>
</reference>
<evidence type="ECO:0000313" key="2">
    <source>
        <dbReference type="Proteomes" id="UP001283361"/>
    </source>
</evidence>